<accession>A0A9J7BS83</accession>
<feature type="domain" description="Tail specific protease" evidence="11">
    <location>
        <begin position="900"/>
        <end position="1092"/>
    </location>
</feature>
<comment type="function">
    <text evidence="7">Degrades oligopeptides.</text>
</comment>
<dbReference type="PIRSF" id="PIRSF036421">
    <property type="entry name" value="Tricorn_protease"/>
    <property type="match status" value="1"/>
</dbReference>
<evidence type="ECO:0000256" key="3">
    <source>
        <dbReference type="ARBA" id="ARBA00022490"/>
    </source>
</evidence>
<feature type="active site" description="Charge relay system" evidence="8">
    <location>
        <position position="802"/>
    </location>
</feature>
<evidence type="ECO:0000313" key="13">
    <source>
        <dbReference type="Proteomes" id="UP001059380"/>
    </source>
</evidence>
<evidence type="ECO:0000256" key="9">
    <source>
        <dbReference type="SAM" id="MobiDB-lite"/>
    </source>
</evidence>
<dbReference type="SUPFAM" id="SSF82171">
    <property type="entry name" value="DPP6 N-terminal domain-like"/>
    <property type="match status" value="2"/>
</dbReference>
<feature type="chain" id="PRO_5039932647" description="Tricorn protease homolog" evidence="10">
    <location>
        <begin position="22"/>
        <end position="1142"/>
    </location>
</feature>
<keyword evidence="10" id="KW-0732">Signal</keyword>
<evidence type="ECO:0000256" key="7">
    <source>
        <dbReference type="PIRNR" id="PIRNR036421"/>
    </source>
</evidence>
<dbReference type="SUPFAM" id="SSF52096">
    <property type="entry name" value="ClpP/crotonase"/>
    <property type="match status" value="1"/>
</dbReference>
<comment type="subcellular location">
    <subcellularLocation>
        <location evidence="1 7">Cytoplasm</location>
    </subcellularLocation>
</comment>
<feature type="region of interest" description="Disordered" evidence="9">
    <location>
        <begin position="549"/>
        <end position="617"/>
    </location>
</feature>
<evidence type="ECO:0000313" key="12">
    <source>
        <dbReference type="EMBL" id="UWZ85731.1"/>
    </source>
</evidence>
<keyword evidence="6 7" id="KW-0720">Serine protease</keyword>
<dbReference type="Pfam" id="PF14684">
    <property type="entry name" value="Tricorn_C1"/>
    <property type="match status" value="1"/>
</dbReference>
<reference evidence="12" key="1">
    <citation type="submission" date="2021-04" db="EMBL/GenBank/DDBJ databases">
        <title>Phylogenetic analysis of Acidobacteriaceae.</title>
        <authorList>
            <person name="Qiu L."/>
            <person name="Zhang Q."/>
        </authorList>
    </citation>
    <scope>NUCLEOTIDE SEQUENCE</scope>
    <source>
        <strain evidence="12">DSM 25168</strain>
    </source>
</reference>
<dbReference type="SMART" id="SM00245">
    <property type="entry name" value="TSPc"/>
    <property type="match status" value="1"/>
</dbReference>
<dbReference type="Proteomes" id="UP001059380">
    <property type="component" value="Chromosome"/>
</dbReference>
<protein>
    <recommendedName>
        <fullName evidence="7">Tricorn protease homolog</fullName>
        <ecNumber evidence="7">3.4.21.-</ecNumber>
    </recommendedName>
</protein>
<proteinExistence type="inferred from homology"/>
<dbReference type="InterPro" id="IPR036034">
    <property type="entry name" value="PDZ_sf"/>
</dbReference>
<dbReference type="Pfam" id="PF03572">
    <property type="entry name" value="Peptidase_S41"/>
    <property type="match status" value="1"/>
</dbReference>
<dbReference type="AlphaFoldDB" id="A0A9J7BS83"/>
<dbReference type="GO" id="GO:0005737">
    <property type="term" value="C:cytoplasm"/>
    <property type="evidence" value="ECO:0007669"/>
    <property type="project" value="UniProtKB-SubCell"/>
</dbReference>
<dbReference type="Pfam" id="PF14685">
    <property type="entry name" value="PDZ_Tricorn"/>
    <property type="match status" value="1"/>
</dbReference>
<dbReference type="Gene3D" id="2.30.42.10">
    <property type="match status" value="1"/>
</dbReference>
<dbReference type="GO" id="GO:0006508">
    <property type="term" value="P:proteolysis"/>
    <property type="evidence" value="ECO:0007669"/>
    <property type="project" value="UniProtKB-UniRule"/>
</dbReference>
<dbReference type="InterPro" id="IPR029414">
    <property type="entry name" value="Tricorn_PDZ"/>
</dbReference>
<feature type="compositionally biased region" description="Basic and acidic residues" evidence="9">
    <location>
        <begin position="562"/>
        <end position="572"/>
    </location>
</feature>
<dbReference type="PANTHER" id="PTHR43253:SF1">
    <property type="entry name" value="TRICORN PROTEASE HOMOLOG 2-RELATED"/>
    <property type="match status" value="1"/>
</dbReference>
<evidence type="ECO:0000256" key="8">
    <source>
        <dbReference type="PIRSR" id="PIRSR036421-1"/>
    </source>
</evidence>
<feature type="compositionally biased region" description="Basic and acidic residues" evidence="9">
    <location>
        <begin position="581"/>
        <end position="617"/>
    </location>
</feature>
<dbReference type="KEGG" id="orp:MOP44_07250"/>
<dbReference type="Gene3D" id="2.130.10.10">
    <property type="entry name" value="YVTN repeat-like/Quinoprotein amine dehydrogenase"/>
    <property type="match status" value="1"/>
</dbReference>
<dbReference type="CDD" id="cd07562">
    <property type="entry name" value="Peptidase_S41_TRI"/>
    <property type="match status" value="1"/>
</dbReference>
<name>A0A9J7BS83_9BACT</name>
<comment type="similarity">
    <text evidence="2 7">Belongs to the peptidase S41B family.</text>
</comment>
<dbReference type="SUPFAM" id="SSF50156">
    <property type="entry name" value="PDZ domain-like"/>
    <property type="match status" value="1"/>
</dbReference>
<evidence type="ECO:0000256" key="1">
    <source>
        <dbReference type="ARBA" id="ARBA00004496"/>
    </source>
</evidence>
<dbReference type="Pfam" id="PF26550">
    <property type="entry name" value="Tricorn_2nd"/>
    <property type="match status" value="1"/>
</dbReference>
<keyword evidence="3 7" id="KW-0963">Cytoplasm</keyword>
<sequence>MRFRFALVLCVVSALIPTAFGQGSQADQHLLLRSPSLSQDRIAFRYADDVWTVARQGGAAQRLTSNGNVNTGPYFSPDGSEIAYTAHLHGNDDVYIIPAMGGVPRRVTWHPAGSYVAGWSRDGKNVLIVTGGFSYRHFGRLFLVHADGTGIPEPLPLPMGVEGSFSPDGQSIAYQPVTKWQEAWKRYVGGQTTPIWIVNLKTLDLVRVPRKNSNDSGPVWQGDAVYFLSDRSEDGKNAGPVSLYKYDVGSRQVTPVGQNKGLDIKAMQGGPGGLVYEQFGAIHLVDTSSNEDKVVPIQIDGELPTLTPHIATVTPDEIQNANLSPSGARAVFEAHGEIFTVPGEKGDTRNMTRTPGVAERNPAWSPDGKTIAYFSDASGEYQLYLQEQTGFKPPVVIDLGPNPSFFYGPTWSPDSKHILYMDKHNRLWVIDVPADPKAAAPKPVLIDQGIYGSFGPDWSADWSPDSKWITYHRDLVNQLRAVFLYSMETKKSTQVTDGMSDAFSPAFDLNGKYLYFIESTNDGPSHAGIDLSSLDRAQTTAPYVVVLAKDGASPIPPESDDEKIKEEKKPEPPKPVAEVSSNDKDKKKSDSDKKAEASSDEKDKDKDKKDDKPVETKIDLDGIGNRILSLPIPPRNYIGVAAGKTGVLYLFEGPPVGRPTSEGPSANITAVWRFTLEKREPQTVLNNVDSFTVSADGSKILYNRKTGWVITPADDLNPTNNNPGKPLNLGQMQTTIDPRAEWKQMYHETWRIERDFLYDPNTHGLSIPKVEARYKPYLDNMAARSEYTYLSNEMLGEITIGHMFVGGPYHPENEPKTGLLGADYTVDHDRYKIAKILGGQNWTPGLASPLTLPGVYVKQGEYLLAVNGRELHAKDNLYAAFDGTAGKQTSIRVGPNADGKDARDVTVVPVGDEDGLRNIDWVEGNRRKVDELSGGKVAYVYMPNTAGAGYSNFNRYFYSQLDKQALVLDERWNEGGLIADYIVDVLKRFPLSGAVERDGKPIHDPVGAIFGPKVMLINQGSGSGGDANPWYFRKAGVGKLVGTRTWGGLVGIGGYPTLLDGGGVTAPRYAIYGINGDWEVENRGIPPDVEVELLPRDVADGHDKQLEEGVRLALEELKANPVPEFKPPTPPNYHTNDGLGRQ</sequence>
<dbReference type="PANTHER" id="PTHR43253">
    <property type="entry name" value="TRICORN PROTEASE HOMOLOG 2-RELATED"/>
    <property type="match status" value="1"/>
</dbReference>
<keyword evidence="5 7" id="KW-0378">Hydrolase</keyword>
<dbReference type="EMBL" id="CP093313">
    <property type="protein sequence ID" value="UWZ85731.1"/>
    <property type="molecule type" value="Genomic_DNA"/>
</dbReference>
<evidence type="ECO:0000259" key="11">
    <source>
        <dbReference type="SMART" id="SM00245"/>
    </source>
</evidence>
<dbReference type="InterPro" id="IPR015943">
    <property type="entry name" value="WD40/YVTN_repeat-like_dom_sf"/>
</dbReference>
<dbReference type="InterPro" id="IPR012393">
    <property type="entry name" value="Tricorn_protease"/>
</dbReference>
<feature type="region of interest" description="Disordered" evidence="9">
    <location>
        <begin position="1119"/>
        <end position="1142"/>
    </location>
</feature>
<dbReference type="Gene3D" id="3.90.226.10">
    <property type="entry name" value="2-enoyl-CoA Hydratase, Chain A, domain 1"/>
    <property type="match status" value="1"/>
</dbReference>
<organism evidence="12 13">
    <name type="scientific">Occallatibacter riparius</name>
    <dbReference type="NCBI Taxonomy" id="1002689"/>
    <lineage>
        <taxon>Bacteria</taxon>
        <taxon>Pseudomonadati</taxon>
        <taxon>Acidobacteriota</taxon>
        <taxon>Terriglobia</taxon>
        <taxon>Terriglobales</taxon>
        <taxon>Acidobacteriaceae</taxon>
        <taxon>Occallatibacter</taxon>
    </lineage>
</organism>
<dbReference type="InterPro" id="IPR028204">
    <property type="entry name" value="Tricorn_C1"/>
</dbReference>
<feature type="active site" description="Charge relay system" evidence="8">
    <location>
        <position position="1081"/>
    </location>
</feature>
<dbReference type="EC" id="3.4.21.-" evidence="7"/>
<dbReference type="RefSeq" id="WP_260795325.1">
    <property type="nucleotide sequence ID" value="NZ_CP093313.1"/>
</dbReference>
<gene>
    <name evidence="12" type="ORF">MOP44_07250</name>
</gene>
<dbReference type="GO" id="GO:0008236">
    <property type="term" value="F:serine-type peptidase activity"/>
    <property type="evidence" value="ECO:0007669"/>
    <property type="project" value="UniProtKB-UniRule"/>
</dbReference>
<evidence type="ECO:0000256" key="4">
    <source>
        <dbReference type="ARBA" id="ARBA00022670"/>
    </source>
</evidence>
<keyword evidence="4 7" id="KW-0645">Protease</keyword>
<evidence type="ECO:0000256" key="6">
    <source>
        <dbReference type="ARBA" id="ARBA00022825"/>
    </source>
</evidence>
<dbReference type="Gene3D" id="3.30.750.44">
    <property type="match status" value="1"/>
</dbReference>
<dbReference type="InterPro" id="IPR029045">
    <property type="entry name" value="ClpP/crotonase-like_dom_sf"/>
</dbReference>
<evidence type="ECO:0000256" key="2">
    <source>
        <dbReference type="ARBA" id="ARBA00008524"/>
    </source>
</evidence>
<keyword evidence="13" id="KW-1185">Reference proteome</keyword>
<dbReference type="Pfam" id="PF26549">
    <property type="entry name" value="Tricorn_N"/>
    <property type="match status" value="1"/>
</dbReference>
<evidence type="ECO:0000256" key="10">
    <source>
        <dbReference type="SAM" id="SignalP"/>
    </source>
</evidence>
<dbReference type="Gene3D" id="2.120.10.60">
    <property type="entry name" value="Tricorn protease N-terminal domain"/>
    <property type="match status" value="1"/>
</dbReference>
<dbReference type="InterPro" id="IPR005151">
    <property type="entry name" value="Tail-specific_protease"/>
</dbReference>
<evidence type="ECO:0000256" key="5">
    <source>
        <dbReference type="ARBA" id="ARBA00022801"/>
    </source>
</evidence>
<feature type="signal peptide" evidence="10">
    <location>
        <begin position="1"/>
        <end position="21"/>
    </location>
</feature>
<feature type="active site" description="Charge relay system" evidence="8">
    <location>
        <position position="1023"/>
    </location>
</feature>